<keyword evidence="2" id="KW-1185">Reference proteome</keyword>
<proteinExistence type="predicted"/>
<reference evidence="1 2" key="1">
    <citation type="submission" date="2024-09" db="EMBL/GenBank/DDBJ databases">
        <title>Itraconazole resistance in Madurella fahalii resulting from another homologue of gene encoding cytochrome P450 14-alpha sterol demethylase (CYP51).</title>
        <authorList>
            <person name="Yoshioka I."/>
            <person name="Fahal A.H."/>
            <person name="Kaneko S."/>
            <person name="Yaguchi T."/>
        </authorList>
    </citation>
    <scope>NUCLEOTIDE SEQUENCE [LARGE SCALE GENOMIC DNA]</scope>
    <source>
        <strain evidence="1 2">IFM 68171</strain>
    </source>
</reference>
<name>A0ABQ0G949_9PEZI</name>
<dbReference type="RefSeq" id="XP_070915992.1">
    <property type="nucleotide sequence ID" value="XM_071059891.1"/>
</dbReference>
<dbReference type="EMBL" id="BAAFSV010000002">
    <property type="protein sequence ID" value="GAB1314261.1"/>
    <property type="molecule type" value="Genomic_DNA"/>
</dbReference>
<gene>
    <name evidence="1" type="ORF">MFIFM68171_04471</name>
</gene>
<sequence length="131" mass="14195">MQTTPFATLPVPIRTITMGCILGGKDIAAGTKEFDALYAKVNNQYMYHLLYSDKLVPYMAMLQIVLEAGIDAAMQNENGKHLMAPFQGILDDAMRGSADPIFVRLGATSAKDSFAKSAPITKPGPWTPMPT</sequence>
<evidence type="ECO:0000313" key="1">
    <source>
        <dbReference type="EMBL" id="GAB1314261.1"/>
    </source>
</evidence>
<protein>
    <submittedName>
        <fullName evidence="1">Uncharacterized protein</fullName>
    </submittedName>
</protein>
<accession>A0ABQ0G949</accession>
<evidence type="ECO:0000313" key="2">
    <source>
        <dbReference type="Proteomes" id="UP001628179"/>
    </source>
</evidence>
<organism evidence="1 2">
    <name type="scientific">Madurella fahalii</name>
    <dbReference type="NCBI Taxonomy" id="1157608"/>
    <lineage>
        <taxon>Eukaryota</taxon>
        <taxon>Fungi</taxon>
        <taxon>Dikarya</taxon>
        <taxon>Ascomycota</taxon>
        <taxon>Pezizomycotina</taxon>
        <taxon>Sordariomycetes</taxon>
        <taxon>Sordariomycetidae</taxon>
        <taxon>Sordariales</taxon>
        <taxon>Sordariales incertae sedis</taxon>
        <taxon>Madurella</taxon>
    </lineage>
</organism>
<comment type="caution">
    <text evidence="1">The sequence shown here is derived from an EMBL/GenBank/DDBJ whole genome shotgun (WGS) entry which is preliminary data.</text>
</comment>
<dbReference type="GeneID" id="98175214"/>
<dbReference type="Proteomes" id="UP001628179">
    <property type="component" value="Unassembled WGS sequence"/>
</dbReference>